<feature type="region of interest" description="Disordered" evidence="3">
    <location>
        <begin position="120"/>
        <end position="161"/>
    </location>
</feature>
<feature type="compositionally biased region" description="Low complexity" evidence="3">
    <location>
        <begin position="146"/>
        <end position="157"/>
    </location>
</feature>
<feature type="coiled-coil region" evidence="2">
    <location>
        <begin position="260"/>
        <end position="307"/>
    </location>
</feature>
<evidence type="ECO:0000256" key="2">
    <source>
        <dbReference type="SAM" id="Coils"/>
    </source>
</evidence>
<feature type="region of interest" description="Disordered" evidence="3">
    <location>
        <begin position="50"/>
        <end position="72"/>
    </location>
</feature>
<feature type="compositionally biased region" description="Basic and acidic residues" evidence="3">
    <location>
        <begin position="121"/>
        <end position="130"/>
    </location>
</feature>
<evidence type="ECO:0000313" key="6">
    <source>
        <dbReference type="Proteomes" id="UP001391051"/>
    </source>
</evidence>
<feature type="compositionally biased region" description="Basic and acidic residues" evidence="3">
    <location>
        <begin position="176"/>
        <end position="192"/>
    </location>
</feature>
<organism evidence="5 6">
    <name type="scientific">Apiospora aurea</name>
    <dbReference type="NCBI Taxonomy" id="335848"/>
    <lineage>
        <taxon>Eukaryota</taxon>
        <taxon>Fungi</taxon>
        <taxon>Dikarya</taxon>
        <taxon>Ascomycota</taxon>
        <taxon>Pezizomycotina</taxon>
        <taxon>Sordariomycetes</taxon>
        <taxon>Xylariomycetidae</taxon>
        <taxon>Amphisphaeriales</taxon>
        <taxon>Apiosporaceae</taxon>
        <taxon>Apiospora</taxon>
    </lineage>
</organism>
<dbReference type="Proteomes" id="UP001391051">
    <property type="component" value="Unassembled WGS sequence"/>
</dbReference>
<feature type="compositionally biased region" description="Basic residues" evidence="3">
    <location>
        <begin position="136"/>
        <end position="145"/>
    </location>
</feature>
<keyword evidence="1" id="KW-0539">Nucleus</keyword>
<proteinExistence type="predicted"/>
<protein>
    <submittedName>
        <fullName evidence="5">Ankyrin</fullName>
    </submittedName>
</protein>
<name>A0ABR1PRS0_9PEZI</name>
<keyword evidence="2" id="KW-0175">Coiled coil</keyword>
<dbReference type="EMBL" id="JAQQWE010000011">
    <property type="protein sequence ID" value="KAK7936707.1"/>
    <property type="molecule type" value="Genomic_DNA"/>
</dbReference>
<feature type="region of interest" description="Disordered" evidence="3">
    <location>
        <begin position="176"/>
        <end position="220"/>
    </location>
</feature>
<gene>
    <name evidence="5" type="ORF">PG986_015145</name>
</gene>
<keyword evidence="6" id="KW-1185">Reference proteome</keyword>
<evidence type="ECO:0000313" key="5">
    <source>
        <dbReference type="EMBL" id="KAK7936707.1"/>
    </source>
</evidence>
<reference evidence="5 6" key="1">
    <citation type="submission" date="2023-01" db="EMBL/GenBank/DDBJ databases">
        <title>Analysis of 21 Apiospora genomes using comparative genomics revels a genus with tremendous synthesis potential of carbohydrate active enzymes and secondary metabolites.</title>
        <authorList>
            <person name="Sorensen T."/>
        </authorList>
    </citation>
    <scope>NUCLEOTIDE SEQUENCE [LARGE SCALE GENOMIC DNA]</scope>
    <source>
        <strain evidence="5 6">CBS 24483</strain>
    </source>
</reference>
<dbReference type="RefSeq" id="XP_066692456.1">
    <property type="nucleotide sequence ID" value="XM_066851367.1"/>
</dbReference>
<dbReference type="PROSITE" id="PS50048">
    <property type="entry name" value="ZN2_CY6_FUNGAL_2"/>
    <property type="match status" value="1"/>
</dbReference>
<sequence>MAPAPGTAAAKTCSTCSTYDEECTWKRDDDQCDRCIDHGIQCRLPRPATSASTIEVKGEGASTRGSTSETEPAVASALFRNRLKCDTCRRHHQTCRPLGRKWPQKCERCIEKGFECGPPRSKKDYEHDVAQQEGSKRRRRARRSTAGRNSSSQQQQTSHDHTNGLLMLVESDIPGHAEDEAQSESSDREPDFRSSILVGGRAPPAKRQRTGTAGGADEGRARGNAAVAAAMATARPNTGAGGRGGSVSVDHDLQKTIHTMEEEFQEVLRTEQERHDAEIRAVKAKYEQELAQQRERYEGRIDDLIKIMKSIGRVD</sequence>
<dbReference type="GeneID" id="92084429"/>
<accession>A0ABR1PRS0</accession>
<evidence type="ECO:0000256" key="3">
    <source>
        <dbReference type="SAM" id="MobiDB-lite"/>
    </source>
</evidence>
<comment type="caution">
    <text evidence="5">The sequence shown here is derived from an EMBL/GenBank/DDBJ whole genome shotgun (WGS) entry which is preliminary data.</text>
</comment>
<feature type="domain" description="Zn(2)-C6 fungal-type" evidence="4">
    <location>
        <begin position="84"/>
        <end position="116"/>
    </location>
</feature>
<evidence type="ECO:0000259" key="4">
    <source>
        <dbReference type="PROSITE" id="PS50048"/>
    </source>
</evidence>
<dbReference type="InterPro" id="IPR001138">
    <property type="entry name" value="Zn2Cys6_DnaBD"/>
</dbReference>
<evidence type="ECO:0000256" key="1">
    <source>
        <dbReference type="ARBA" id="ARBA00023242"/>
    </source>
</evidence>